<keyword evidence="1" id="KW-1133">Transmembrane helix</keyword>
<evidence type="ECO:0000313" key="3">
    <source>
        <dbReference type="Proteomes" id="UP000319771"/>
    </source>
</evidence>
<feature type="transmembrane region" description="Helical" evidence="1">
    <location>
        <begin position="104"/>
        <end position="124"/>
    </location>
</feature>
<keyword evidence="1" id="KW-0472">Membrane</keyword>
<evidence type="ECO:0000313" key="2">
    <source>
        <dbReference type="EMBL" id="TMQ69091.1"/>
    </source>
</evidence>
<feature type="transmembrane region" description="Helical" evidence="1">
    <location>
        <begin position="35"/>
        <end position="52"/>
    </location>
</feature>
<gene>
    <name evidence="2" type="ORF">E6K81_15710</name>
</gene>
<dbReference type="Proteomes" id="UP000319771">
    <property type="component" value="Unassembled WGS sequence"/>
</dbReference>
<dbReference type="AlphaFoldDB" id="A0A538TZU6"/>
<protein>
    <submittedName>
        <fullName evidence="2">Uncharacterized protein</fullName>
    </submittedName>
</protein>
<name>A0A538TZU6_UNCEI</name>
<reference evidence="2 3" key="1">
    <citation type="journal article" date="2019" name="Nat. Microbiol.">
        <title>Mediterranean grassland soil C-N compound turnover is dependent on rainfall and depth, and is mediated by genomically divergent microorganisms.</title>
        <authorList>
            <person name="Diamond S."/>
            <person name="Andeer P.F."/>
            <person name="Li Z."/>
            <person name="Crits-Christoph A."/>
            <person name="Burstein D."/>
            <person name="Anantharaman K."/>
            <person name="Lane K.R."/>
            <person name="Thomas B.C."/>
            <person name="Pan C."/>
            <person name="Northen T.R."/>
            <person name="Banfield J.F."/>
        </authorList>
    </citation>
    <scope>NUCLEOTIDE SEQUENCE [LARGE SCALE GENOMIC DNA]</scope>
    <source>
        <strain evidence="2">WS_11</strain>
    </source>
</reference>
<sequence length="126" mass="13934">MSHAHTPLPASEREAVLKDIAGRLPVRPNPRRRRIWAAFMAIGLATFVWLLFTEPQRAWGSWAINCLYWMGIAQGAVVLACAIRLGNGRWGGPVMRMAEALSSYLPYGVAALLVLMIAGAKTYLPW</sequence>
<organism evidence="2 3">
    <name type="scientific">Eiseniibacteriota bacterium</name>
    <dbReference type="NCBI Taxonomy" id="2212470"/>
    <lineage>
        <taxon>Bacteria</taxon>
        <taxon>Candidatus Eiseniibacteriota</taxon>
    </lineage>
</organism>
<comment type="caution">
    <text evidence="2">The sequence shown here is derived from an EMBL/GenBank/DDBJ whole genome shotgun (WGS) entry which is preliminary data.</text>
</comment>
<dbReference type="EMBL" id="VBPB01000342">
    <property type="protein sequence ID" value="TMQ69091.1"/>
    <property type="molecule type" value="Genomic_DNA"/>
</dbReference>
<feature type="transmembrane region" description="Helical" evidence="1">
    <location>
        <begin position="58"/>
        <end position="83"/>
    </location>
</feature>
<evidence type="ECO:0000256" key="1">
    <source>
        <dbReference type="SAM" id="Phobius"/>
    </source>
</evidence>
<feature type="non-terminal residue" evidence="2">
    <location>
        <position position="126"/>
    </location>
</feature>
<accession>A0A538TZU6</accession>
<proteinExistence type="predicted"/>
<keyword evidence="1" id="KW-0812">Transmembrane</keyword>